<dbReference type="SUPFAM" id="SSF55021">
    <property type="entry name" value="ACT-like"/>
    <property type="match status" value="2"/>
</dbReference>
<sequence length="131" mass="14631">MPVKQLTVFLENKTGRLAEVARILKKQNINLQGFSTTEARDYGILRMLVSDVEKSRESLREAGFTTHVADVICVKVVDKPGELSKILDILSAERINIDYVYVIAGTRIVLSVGDIEKAEDVLLKNNIQLCN</sequence>
<protein>
    <recommendedName>
        <fullName evidence="1">ACT domain-containing protein</fullName>
    </recommendedName>
</protein>
<evidence type="ECO:0000259" key="1">
    <source>
        <dbReference type="PROSITE" id="PS51671"/>
    </source>
</evidence>
<accession>X1D436</accession>
<dbReference type="Pfam" id="PF19571">
    <property type="entry name" value="ACT_8"/>
    <property type="match status" value="1"/>
</dbReference>
<dbReference type="InterPro" id="IPR045865">
    <property type="entry name" value="ACT-like_dom_sf"/>
</dbReference>
<dbReference type="InterPro" id="IPR002912">
    <property type="entry name" value="ACT_dom"/>
</dbReference>
<gene>
    <name evidence="2" type="ORF">S01H4_44395</name>
</gene>
<dbReference type="PANTHER" id="PTHR40099:SF1">
    <property type="entry name" value="ACETOLACTATE SYNTHASE, SMALL SUBUNIT"/>
    <property type="match status" value="1"/>
</dbReference>
<feature type="domain" description="ACT" evidence="1">
    <location>
        <begin position="5"/>
        <end position="79"/>
    </location>
</feature>
<dbReference type="PANTHER" id="PTHR40099">
    <property type="entry name" value="ACETOLACTATE SYNTHASE, SMALL SUBUNIT"/>
    <property type="match status" value="1"/>
</dbReference>
<dbReference type="EMBL" id="BART01024613">
    <property type="protein sequence ID" value="GAG91266.1"/>
    <property type="molecule type" value="Genomic_DNA"/>
</dbReference>
<reference evidence="2" key="1">
    <citation type="journal article" date="2014" name="Front. Microbiol.">
        <title>High frequency of phylogenetically diverse reductive dehalogenase-homologous genes in deep subseafloor sedimentary metagenomes.</title>
        <authorList>
            <person name="Kawai M."/>
            <person name="Futagami T."/>
            <person name="Toyoda A."/>
            <person name="Takaki Y."/>
            <person name="Nishi S."/>
            <person name="Hori S."/>
            <person name="Arai W."/>
            <person name="Tsubouchi T."/>
            <person name="Morono Y."/>
            <person name="Uchiyama I."/>
            <person name="Ito T."/>
            <person name="Fujiyama A."/>
            <person name="Inagaki F."/>
            <person name="Takami H."/>
        </authorList>
    </citation>
    <scope>NUCLEOTIDE SEQUENCE</scope>
    <source>
        <strain evidence="2">Expedition CK06-06</strain>
    </source>
</reference>
<evidence type="ECO:0000313" key="2">
    <source>
        <dbReference type="EMBL" id="GAG91266.1"/>
    </source>
</evidence>
<dbReference type="PROSITE" id="PS51671">
    <property type="entry name" value="ACT"/>
    <property type="match status" value="1"/>
</dbReference>
<proteinExistence type="predicted"/>
<dbReference type="InterPro" id="IPR045739">
    <property type="entry name" value="ACT_dom_pair"/>
</dbReference>
<dbReference type="Gene3D" id="3.30.2130.10">
    <property type="entry name" value="VC0802-like"/>
    <property type="match status" value="1"/>
</dbReference>
<name>X1D436_9ZZZZ</name>
<dbReference type="AlphaFoldDB" id="X1D436"/>
<organism evidence="2">
    <name type="scientific">marine sediment metagenome</name>
    <dbReference type="NCBI Taxonomy" id="412755"/>
    <lineage>
        <taxon>unclassified sequences</taxon>
        <taxon>metagenomes</taxon>
        <taxon>ecological metagenomes</taxon>
    </lineage>
</organism>
<comment type="caution">
    <text evidence="2">The sequence shown here is derived from an EMBL/GenBank/DDBJ whole genome shotgun (WGS) entry which is preliminary data.</text>
</comment>